<dbReference type="Proteomes" id="UP000007383">
    <property type="component" value="Chromosome"/>
</dbReference>
<dbReference type="HOGENOM" id="CLU_112756_0_0_12"/>
<dbReference type="EMBL" id="CP003282">
    <property type="protein sequence ID" value="AFG38721.1"/>
    <property type="molecule type" value="Genomic_DNA"/>
</dbReference>
<dbReference type="AlphaFoldDB" id="H9UMH8"/>
<dbReference type="KEGG" id="sfc:Spiaf_2696"/>
<dbReference type="PATRIC" id="fig|889378.3.peg.2669"/>
<proteinExistence type="predicted"/>
<organism evidence="2 3">
    <name type="scientific">Spirochaeta africana (strain ATCC 700263 / DSM 8902 / Z-7692)</name>
    <dbReference type="NCBI Taxonomy" id="889378"/>
    <lineage>
        <taxon>Bacteria</taxon>
        <taxon>Pseudomonadati</taxon>
        <taxon>Spirochaetota</taxon>
        <taxon>Spirochaetia</taxon>
        <taxon>Spirochaetales</taxon>
        <taxon>Spirochaetaceae</taxon>
        <taxon>Spirochaeta</taxon>
    </lineage>
</organism>
<evidence type="ECO:0000313" key="3">
    <source>
        <dbReference type="Proteomes" id="UP000007383"/>
    </source>
</evidence>
<dbReference type="OrthoDB" id="573194at2"/>
<keyword evidence="1" id="KW-0812">Transmembrane</keyword>
<keyword evidence="3" id="KW-1185">Reference proteome</keyword>
<dbReference type="STRING" id="889378.Spiaf_2696"/>
<accession>H9UMH8</accession>
<protein>
    <submittedName>
        <fullName evidence="2">Uncharacterized protein</fullName>
    </submittedName>
</protein>
<keyword evidence="1" id="KW-1133">Transmembrane helix</keyword>
<evidence type="ECO:0000313" key="2">
    <source>
        <dbReference type="EMBL" id="AFG38721.1"/>
    </source>
</evidence>
<reference evidence="3" key="1">
    <citation type="journal article" date="2013" name="Stand. Genomic Sci.">
        <title>Complete genome sequence of the halophilic bacterium Spirochaeta africana type strain (Z-7692(T)) from the alkaline Lake Magadi in the East African Rift.</title>
        <authorList>
            <person name="Liolos K."/>
            <person name="Abt B."/>
            <person name="Scheuner C."/>
            <person name="Teshima H."/>
            <person name="Held B."/>
            <person name="Lapidus A."/>
            <person name="Nolan M."/>
            <person name="Lucas S."/>
            <person name="Deshpande S."/>
            <person name="Cheng J.F."/>
            <person name="Tapia R."/>
            <person name="Goodwin L.A."/>
            <person name="Pitluck S."/>
            <person name="Pagani I."/>
            <person name="Ivanova N."/>
            <person name="Mavromatis K."/>
            <person name="Mikhailova N."/>
            <person name="Huntemann M."/>
            <person name="Pati A."/>
            <person name="Chen A."/>
            <person name="Palaniappan K."/>
            <person name="Land M."/>
            <person name="Rohde M."/>
            <person name="Tindall B.J."/>
            <person name="Detter J.C."/>
            <person name="Goker M."/>
            <person name="Bristow J."/>
            <person name="Eisen J.A."/>
            <person name="Markowitz V."/>
            <person name="Hugenholtz P."/>
            <person name="Woyke T."/>
            <person name="Klenk H.P."/>
            <person name="Kyrpides N.C."/>
        </authorList>
    </citation>
    <scope>NUCLEOTIDE SEQUENCE</scope>
    <source>
        <strain evidence="3">ATCC 700263 / DSM 8902 / Z-7692</strain>
    </source>
</reference>
<dbReference type="RefSeq" id="WP_014456703.1">
    <property type="nucleotide sequence ID" value="NC_017098.1"/>
</dbReference>
<keyword evidence="1" id="KW-0472">Membrane</keyword>
<feature type="transmembrane region" description="Helical" evidence="1">
    <location>
        <begin position="136"/>
        <end position="154"/>
    </location>
</feature>
<evidence type="ECO:0000256" key="1">
    <source>
        <dbReference type="SAM" id="Phobius"/>
    </source>
</evidence>
<feature type="transmembrane region" description="Helical" evidence="1">
    <location>
        <begin position="111"/>
        <end position="130"/>
    </location>
</feature>
<gene>
    <name evidence="2" type="ordered locus">Spiaf_2696</name>
</gene>
<sequence length="213" mass="25041">MKSSEYLQKLFARNPETGGYVIEILLEKYRYVFNEWDSSYFQRRELDPDLIQYLESCATEIPRKHRLELLFTVSENQDPDKERLLSSSMRNAFRFNIVLQKKLLARIYRRALMYVILSCGFLLSAVLLEPRADEMVYIRAALEGLFIGGWVFLWEAISQISFNRATHADRIREYKRMLQADFRFVYHQNPLSLEVQAPANSGARKKDAIDQAP</sequence>
<name>H9UMH8_SPIAZ</name>